<evidence type="ECO:0000313" key="2">
    <source>
        <dbReference type="Proteomes" id="UP000501690"/>
    </source>
</evidence>
<sequence length="81" mass="9146">MSLLRRCVIMLLKGHYKTCGKGGGTLHSTGYKTHLDIALGQNINMVSLLSRVNYFLPFTLGRTMVEYMVVYVRLMKSTMAD</sequence>
<name>A0A4D6LH26_VIGUN</name>
<reference evidence="1 2" key="1">
    <citation type="submission" date="2019-04" db="EMBL/GenBank/DDBJ databases">
        <title>An improved genome assembly and genetic linkage map for asparagus bean, Vigna unguiculata ssp. sesquipedialis.</title>
        <authorList>
            <person name="Xia Q."/>
            <person name="Zhang R."/>
            <person name="Dong Y."/>
        </authorList>
    </citation>
    <scope>NUCLEOTIDE SEQUENCE [LARGE SCALE GENOMIC DNA]</scope>
    <source>
        <tissue evidence="1">Leaf</tissue>
    </source>
</reference>
<dbReference type="EMBL" id="CP039347">
    <property type="protein sequence ID" value="QCD87686.1"/>
    <property type="molecule type" value="Genomic_DNA"/>
</dbReference>
<proteinExistence type="predicted"/>
<dbReference type="AlphaFoldDB" id="A0A4D6LH26"/>
<organism evidence="1 2">
    <name type="scientific">Vigna unguiculata</name>
    <name type="common">Cowpea</name>
    <dbReference type="NCBI Taxonomy" id="3917"/>
    <lineage>
        <taxon>Eukaryota</taxon>
        <taxon>Viridiplantae</taxon>
        <taxon>Streptophyta</taxon>
        <taxon>Embryophyta</taxon>
        <taxon>Tracheophyta</taxon>
        <taxon>Spermatophyta</taxon>
        <taxon>Magnoliopsida</taxon>
        <taxon>eudicotyledons</taxon>
        <taxon>Gunneridae</taxon>
        <taxon>Pentapetalae</taxon>
        <taxon>rosids</taxon>
        <taxon>fabids</taxon>
        <taxon>Fabales</taxon>
        <taxon>Fabaceae</taxon>
        <taxon>Papilionoideae</taxon>
        <taxon>50 kb inversion clade</taxon>
        <taxon>NPAAA clade</taxon>
        <taxon>indigoferoid/millettioid clade</taxon>
        <taxon>Phaseoleae</taxon>
        <taxon>Vigna</taxon>
    </lineage>
</organism>
<protein>
    <submittedName>
        <fullName evidence="1">Uncharacterized protein</fullName>
    </submittedName>
</protein>
<dbReference type="Proteomes" id="UP000501690">
    <property type="component" value="Linkage Group LG3"/>
</dbReference>
<evidence type="ECO:0000313" key="1">
    <source>
        <dbReference type="EMBL" id="QCD87686.1"/>
    </source>
</evidence>
<gene>
    <name evidence="1" type="ORF">DEO72_LG3g2226</name>
</gene>
<accession>A0A4D6LH26</accession>
<keyword evidence="2" id="KW-1185">Reference proteome</keyword>